<proteinExistence type="predicted"/>
<dbReference type="Proteomes" id="UP000612585">
    <property type="component" value="Unassembled WGS sequence"/>
</dbReference>
<evidence type="ECO:0000313" key="3">
    <source>
        <dbReference type="Proteomes" id="UP000612585"/>
    </source>
</evidence>
<dbReference type="Pfam" id="PF13546">
    <property type="entry name" value="DDE_5"/>
    <property type="match status" value="1"/>
</dbReference>
<dbReference type="AlphaFoldDB" id="A0A8J4E4F1"/>
<organism evidence="2 3">
    <name type="scientific">Virgisporangium aurantiacum</name>
    <dbReference type="NCBI Taxonomy" id="175570"/>
    <lineage>
        <taxon>Bacteria</taxon>
        <taxon>Bacillati</taxon>
        <taxon>Actinomycetota</taxon>
        <taxon>Actinomycetes</taxon>
        <taxon>Micromonosporales</taxon>
        <taxon>Micromonosporaceae</taxon>
        <taxon>Virgisporangium</taxon>
    </lineage>
</organism>
<protein>
    <recommendedName>
        <fullName evidence="1">Transposase IS701-like DDE domain-containing protein</fullName>
    </recommendedName>
</protein>
<evidence type="ECO:0000313" key="2">
    <source>
        <dbReference type="EMBL" id="GIJ58887.1"/>
    </source>
</evidence>
<dbReference type="EMBL" id="BOPG01000043">
    <property type="protein sequence ID" value="GIJ58887.1"/>
    <property type="molecule type" value="Genomic_DNA"/>
</dbReference>
<dbReference type="InterPro" id="IPR038721">
    <property type="entry name" value="IS701-like_DDE_dom"/>
</dbReference>
<gene>
    <name evidence="2" type="ORF">Vau01_064030</name>
</gene>
<comment type="caution">
    <text evidence="2">The sequence shown here is derived from an EMBL/GenBank/DDBJ whole genome shotgun (WGS) entry which is preliminary data.</text>
</comment>
<feature type="domain" description="Transposase IS701-like DDE" evidence="1">
    <location>
        <begin position="34"/>
        <end position="116"/>
    </location>
</feature>
<name>A0A8J4E4F1_9ACTN</name>
<sequence>MRVIPPNGNNNGDAPARLVAPLACCISSRRLGRVAADWRLFCPPCWDDTTIAGPDKVAQVRRRRDRAGIGEEVRHREKWRLALDMFDEMIEQCGLPTLPVAADFGYGDCTLFRLGLVSGYRLCCRTGYG</sequence>
<keyword evidence="3" id="KW-1185">Reference proteome</keyword>
<evidence type="ECO:0000259" key="1">
    <source>
        <dbReference type="Pfam" id="PF13546"/>
    </source>
</evidence>
<accession>A0A8J4E4F1</accession>
<reference evidence="2" key="1">
    <citation type="submission" date="2021-01" db="EMBL/GenBank/DDBJ databases">
        <title>Whole genome shotgun sequence of Virgisporangium aurantiacum NBRC 16421.</title>
        <authorList>
            <person name="Komaki H."/>
            <person name="Tamura T."/>
        </authorList>
    </citation>
    <scope>NUCLEOTIDE SEQUENCE</scope>
    <source>
        <strain evidence="2">NBRC 16421</strain>
    </source>
</reference>